<dbReference type="GeneID" id="40314231"/>
<gene>
    <name evidence="2" type="ORF">Tco025E_00620</name>
</gene>
<feature type="compositionally biased region" description="Polar residues" evidence="1">
    <location>
        <begin position="524"/>
        <end position="546"/>
    </location>
</feature>
<keyword evidence="3" id="KW-1185">Reference proteome</keyword>
<dbReference type="EMBL" id="MKKU01000015">
    <property type="protein sequence ID" value="RNF27122.1"/>
    <property type="molecule type" value="Genomic_DNA"/>
</dbReference>
<dbReference type="GO" id="GO:0003676">
    <property type="term" value="F:nucleic acid binding"/>
    <property type="evidence" value="ECO:0007669"/>
    <property type="project" value="InterPro"/>
</dbReference>
<dbReference type="RefSeq" id="XP_029232328.1">
    <property type="nucleotide sequence ID" value="XM_029367560.1"/>
</dbReference>
<evidence type="ECO:0000313" key="3">
    <source>
        <dbReference type="Proteomes" id="UP000284403"/>
    </source>
</evidence>
<dbReference type="SUPFAM" id="SSF54928">
    <property type="entry name" value="RNA-binding domain, RBD"/>
    <property type="match status" value="1"/>
</dbReference>
<comment type="caution">
    <text evidence="2">The sequence shown here is derived from an EMBL/GenBank/DDBJ whole genome shotgun (WGS) entry which is preliminary data.</text>
</comment>
<dbReference type="Proteomes" id="UP000284403">
    <property type="component" value="Unassembled WGS sequence"/>
</dbReference>
<feature type="region of interest" description="Disordered" evidence="1">
    <location>
        <begin position="428"/>
        <end position="450"/>
    </location>
</feature>
<evidence type="ECO:0000256" key="1">
    <source>
        <dbReference type="SAM" id="MobiDB-lite"/>
    </source>
</evidence>
<name>A0A3S5IUP4_9TRYP</name>
<dbReference type="InterPro" id="IPR035979">
    <property type="entry name" value="RBD_domain_sf"/>
</dbReference>
<feature type="region of interest" description="Disordered" evidence="1">
    <location>
        <begin position="1"/>
        <end position="32"/>
    </location>
</feature>
<feature type="region of interest" description="Disordered" evidence="1">
    <location>
        <begin position="501"/>
        <end position="553"/>
    </location>
</feature>
<dbReference type="AlphaFoldDB" id="A0A3S5IUP4"/>
<sequence length="553" mass="60193">MTHPSEDELQAPRKTGLTPPLQGETQVSSAGESALSGALEGLLSVSYLRQHAQEVYDAATSDPASPASLLAAMDDSLTVPLSYLLRLPAVRDAVPSGLNNERTANLFAAATRRSEKIVLRSTLKELRVGPFPQAFSRSRCTLHVQGVSSTLTLSDVQAVIPRHPIFHFYRLSQDTVNVTFENARSAKEAFVLLQGRTFGGCNAVQVKMRMESEKHPQLLSQRRTSRMGATSAASTATNANATATNSVSPVVPIDAFLPFSKTEEDSFAWSPWKKPHKCELLPQPYSSLPQQQQQHADMHPPAGRRRMLNNDPMKGVIPEYAPSNMNFMTMPRYMWNYAATAANGNDAYQRQWDEHDSFSRSNKAFASSSSGTGMRPSVLTPPCPVGNDYPSAGDGAWLPCGSRPDPEFMGCHASYAFDVPTTVNGDSYANAPMEPAQHPSSGAGWEPRRRRVQRDPYKGGILVDSPEVNNDALTVCVSPGSIVNYKPRRVDYRILSPRAFHPSSSVESTDRPKVVSSATDDESPTQLTPYETSSQTQSEADSTGPRQISCGGS</sequence>
<reference evidence="2 3" key="1">
    <citation type="journal article" date="2018" name="BMC Genomics">
        <title>Genomic comparison of Trypanosoma conorhini and Trypanosoma rangeli to Trypanosoma cruzi strains of high and low virulence.</title>
        <authorList>
            <person name="Bradwell K.R."/>
            <person name="Koparde V.N."/>
            <person name="Matveyev A.V."/>
            <person name="Serrano M.G."/>
            <person name="Alves J.M."/>
            <person name="Parikh H."/>
            <person name="Huang B."/>
            <person name="Lee V."/>
            <person name="Espinosa-Alvarez O."/>
            <person name="Ortiz P.A."/>
            <person name="Costa-Martins A.G."/>
            <person name="Teixeira M.M."/>
            <person name="Buck G.A."/>
        </authorList>
    </citation>
    <scope>NUCLEOTIDE SEQUENCE [LARGE SCALE GENOMIC DNA]</scope>
    <source>
        <strain evidence="2 3">025E</strain>
    </source>
</reference>
<dbReference type="OrthoDB" id="244642at2759"/>
<accession>A0A3S5IUP4</accession>
<evidence type="ECO:0000313" key="2">
    <source>
        <dbReference type="EMBL" id="RNF27122.1"/>
    </source>
</evidence>
<organism evidence="2 3">
    <name type="scientific">Trypanosoma conorhini</name>
    <dbReference type="NCBI Taxonomy" id="83891"/>
    <lineage>
        <taxon>Eukaryota</taxon>
        <taxon>Discoba</taxon>
        <taxon>Euglenozoa</taxon>
        <taxon>Kinetoplastea</taxon>
        <taxon>Metakinetoplastina</taxon>
        <taxon>Trypanosomatida</taxon>
        <taxon>Trypanosomatidae</taxon>
        <taxon>Trypanosoma</taxon>
    </lineage>
</organism>
<proteinExistence type="predicted"/>
<protein>
    <submittedName>
        <fullName evidence="2">Uncharacterized protein</fullName>
    </submittedName>
</protein>